<sequence length="344" mass="38207">MKFHCLVARTLNLMNQLKQVFFNKTLQNADIFFGLECLDDSISQTARIEVAVNKSSEKATTSTQPSDKFYPSYSVKHDLEIATLSMVDGAFSDFEVLDIVSDVTISSGKENLHVLYSEVEPTMGPQTAHLVHFETGDMNESSLTAFPSGHVDHPSPRLGDSSTLNPTSDSQVNIENLVEANHLGGVILGEVVHLEAIIGTPGKLGHKSRNRNASIASNLPHKSQSSATEKANGATSSRQPRKRIPHKQVDELADEANDDNFTAKSYIDSKVNEDVKNDDEYREHNTSQRKIVPKKAKKLYLKKNQFKNIRGSRKHLISQPKTLPKSSLIQLLKIEDKVNENMDT</sequence>
<dbReference type="Proteomes" id="UP000315295">
    <property type="component" value="Unassembled WGS sequence"/>
</dbReference>
<name>A0A540L6F7_MALBA</name>
<dbReference type="STRING" id="106549.A0A540L6F7"/>
<feature type="region of interest" description="Disordered" evidence="1">
    <location>
        <begin position="141"/>
        <end position="169"/>
    </location>
</feature>
<feature type="compositionally biased region" description="Polar residues" evidence="1">
    <location>
        <begin position="160"/>
        <end position="169"/>
    </location>
</feature>
<evidence type="ECO:0000256" key="1">
    <source>
        <dbReference type="SAM" id="MobiDB-lite"/>
    </source>
</evidence>
<evidence type="ECO:0000313" key="3">
    <source>
        <dbReference type="Proteomes" id="UP000315295"/>
    </source>
</evidence>
<reference evidence="2 3" key="1">
    <citation type="journal article" date="2019" name="G3 (Bethesda)">
        <title>Sequencing of a Wild Apple (Malus baccata) Genome Unravels the Differences Between Cultivated and Wild Apple Species Regarding Disease Resistance and Cold Tolerance.</title>
        <authorList>
            <person name="Chen X."/>
        </authorList>
    </citation>
    <scope>NUCLEOTIDE SEQUENCE [LARGE SCALE GENOMIC DNA]</scope>
    <source>
        <strain evidence="3">cv. Shandingzi</strain>
        <tissue evidence="2">Leaves</tissue>
    </source>
</reference>
<protein>
    <submittedName>
        <fullName evidence="2">Uncharacterized protein</fullName>
    </submittedName>
</protein>
<proteinExistence type="predicted"/>
<comment type="caution">
    <text evidence="2">The sequence shown here is derived from an EMBL/GenBank/DDBJ whole genome shotgun (WGS) entry which is preliminary data.</text>
</comment>
<evidence type="ECO:0000313" key="2">
    <source>
        <dbReference type="EMBL" id="TQD82054.1"/>
    </source>
</evidence>
<feature type="region of interest" description="Disordered" evidence="1">
    <location>
        <begin position="215"/>
        <end position="246"/>
    </location>
</feature>
<dbReference type="EMBL" id="VIEB01000741">
    <property type="protein sequence ID" value="TQD82054.1"/>
    <property type="molecule type" value="Genomic_DNA"/>
</dbReference>
<dbReference type="AlphaFoldDB" id="A0A540L6F7"/>
<feature type="compositionally biased region" description="Polar residues" evidence="1">
    <location>
        <begin position="215"/>
        <end position="238"/>
    </location>
</feature>
<organism evidence="2 3">
    <name type="scientific">Malus baccata</name>
    <name type="common">Siberian crab apple</name>
    <name type="synonym">Pyrus baccata</name>
    <dbReference type="NCBI Taxonomy" id="106549"/>
    <lineage>
        <taxon>Eukaryota</taxon>
        <taxon>Viridiplantae</taxon>
        <taxon>Streptophyta</taxon>
        <taxon>Embryophyta</taxon>
        <taxon>Tracheophyta</taxon>
        <taxon>Spermatophyta</taxon>
        <taxon>Magnoliopsida</taxon>
        <taxon>eudicotyledons</taxon>
        <taxon>Gunneridae</taxon>
        <taxon>Pentapetalae</taxon>
        <taxon>rosids</taxon>
        <taxon>fabids</taxon>
        <taxon>Rosales</taxon>
        <taxon>Rosaceae</taxon>
        <taxon>Amygdaloideae</taxon>
        <taxon>Maleae</taxon>
        <taxon>Malus</taxon>
    </lineage>
</organism>
<keyword evidence="3" id="KW-1185">Reference proteome</keyword>
<gene>
    <name evidence="2" type="ORF">C1H46_032404</name>
</gene>
<accession>A0A540L6F7</accession>